<dbReference type="Proteomes" id="UP000176294">
    <property type="component" value="Unassembled WGS sequence"/>
</dbReference>
<dbReference type="Pfam" id="PF03235">
    <property type="entry name" value="GmrSD_N"/>
    <property type="match status" value="1"/>
</dbReference>
<dbReference type="AlphaFoldDB" id="A0A1G1SV12"/>
<evidence type="ECO:0000313" key="2">
    <source>
        <dbReference type="EMBL" id="OGX82436.1"/>
    </source>
</evidence>
<keyword evidence="3" id="KW-1185">Reference proteome</keyword>
<sequence length="185" mass="21276">MIDPLVTDEATDNEDSSNVQYDITSYGADLDVDGLVRRINKKDIIIPKFQRAYVWKHTEASRFIESLLLGLPVPGVFFSKENDSNRLLVIDGQQRLKTLQFFLGGYFNPREDDDKRQVFKLIKVQDRFLNKTYVDLEEDDRRQIDNAIIHATIIKQESPNKDNTSVFHIFERLNTGGQKLGGGLI</sequence>
<accession>A0A1G1SV12</accession>
<dbReference type="PANTHER" id="PTHR39639">
    <property type="entry name" value="CHROMOSOME 16, WHOLE GENOME SHOTGUN SEQUENCE"/>
    <property type="match status" value="1"/>
</dbReference>
<protein>
    <recommendedName>
        <fullName evidence="1">GmrSD restriction endonucleases N-terminal domain-containing protein</fullName>
    </recommendedName>
</protein>
<feature type="domain" description="GmrSD restriction endonucleases N-terminal" evidence="1">
    <location>
        <begin position="37"/>
        <end position="180"/>
    </location>
</feature>
<dbReference type="PANTHER" id="PTHR39639:SF1">
    <property type="entry name" value="DUF262 DOMAIN-CONTAINING PROTEIN"/>
    <property type="match status" value="1"/>
</dbReference>
<reference evidence="2 3" key="1">
    <citation type="submission" date="2016-08" db="EMBL/GenBank/DDBJ databases">
        <title>Hymenobacter coccineus sp. nov., Hymenobacter lapidarius sp. nov. and Hymenobacter glacialis sp. nov., isolated from Antarctic soil.</title>
        <authorList>
            <person name="Sedlacek I."/>
            <person name="Kralova S."/>
            <person name="Kyrova K."/>
            <person name="Maslanova I."/>
            <person name="Stankova E."/>
            <person name="Vrbovska V."/>
            <person name="Nemec M."/>
            <person name="Bartak M."/>
            <person name="Svec P."/>
            <person name="Busse H.-J."/>
            <person name="Pantucek R."/>
        </authorList>
    </citation>
    <scope>NUCLEOTIDE SEQUENCE [LARGE SCALE GENOMIC DNA]</scope>
    <source>
        <strain evidence="2 3">CCM 8643</strain>
    </source>
</reference>
<organism evidence="2 3">
    <name type="scientific">Hymenobacter lapidarius</name>
    <dbReference type="NCBI Taxonomy" id="1908237"/>
    <lineage>
        <taxon>Bacteria</taxon>
        <taxon>Pseudomonadati</taxon>
        <taxon>Bacteroidota</taxon>
        <taxon>Cytophagia</taxon>
        <taxon>Cytophagales</taxon>
        <taxon>Hymenobacteraceae</taxon>
        <taxon>Hymenobacter</taxon>
    </lineage>
</organism>
<name>A0A1G1SV12_9BACT</name>
<dbReference type="STRING" id="1908237.BEN47_18475"/>
<gene>
    <name evidence="2" type="ORF">BEN47_18475</name>
</gene>
<dbReference type="EMBL" id="MDZB01000146">
    <property type="protein sequence ID" value="OGX82436.1"/>
    <property type="molecule type" value="Genomic_DNA"/>
</dbReference>
<evidence type="ECO:0000313" key="3">
    <source>
        <dbReference type="Proteomes" id="UP000176294"/>
    </source>
</evidence>
<comment type="caution">
    <text evidence="2">The sequence shown here is derived from an EMBL/GenBank/DDBJ whole genome shotgun (WGS) entry which is preliminary data.</text>
</comment>
<evidence type="ECO:0000259" key="1">
    <source>
        <dbReference type="Pfam" id="PF03235"/>
    </source>
</evidence>
<dbReference type="InterPro" id="IPR004919">
    <property type="entry name" value="GmrSD_N"/>
</dbReference>
<proteinExistence type="predicted"/>